<dbReference type="AlphaFoldDB" id="A0A8C4ZNV8"/>
<evidence type="ECO:0000256" key="11">
    <source>
        <dbReference type="ARBA" id="ARBA00023180"/>
    </source>
</evidence>
<comment type="subunit">
    <text evidence="3">Binds to type I and type II collagen.</text>
</comment>
<accession>A0A8C4ZNV8</accession>
<keyword evidence="17" id="KW-1185">Reference proteome</keyword>
<keyword evidence="11" id="KW-0325">Glycoprotein</keyword>
<evidence type="ECO:0000313" key="16">
    <source>
        <dbReference type="Ensembl" id="ENSGMOP00000017925.2"/>
    </source>
</evidence>
<dbReference type="PANTHER" id="PTHR45712">
    <property type="entry name" value="AGAP008170-PA"/>
    <property type="match status" value="1"/>
</dbReference>
<dbReference type="SUPFAM" id="SSF52058">
    <property type="entry name" value="L domain-like"/>
    <property type="match status" value="1"/>
</dbReference>
<evidence type="ECO:0000256" key="2">
    <source>
        <dbReference type="ARBA" id="ARBA00005818"/>
    </source>
</evidence>
<reference evidence="16" key="1">
    <citation type="submission" date="2019-07" db="EMBL/GenBank/DDBJ databases">
        <authorList>
            <consortium name="Wellcome Sanger Institute Data Sharing"/>
        </authorList>
    </citation>
    <scope>NUCLEOTIDE SEQUENCE [LARGE SCALE GENOMIC DNA]</scope>
</reference>
<feature type="domain" description="LRRNT" evidence="15">
    <location>
        <begin position="48"/>
        <end position="82"/>
    </location>
</feature>
<dbReference type="InterPro" id="IPR001611">
    <property type="entry name" value="Leu-rich_rpt"/>
</dbReference>
<dbReference type="Gene3D" id="3.80.10.10">
    <property type="entry name" value="Ribonuclease Inhibitor"/>
    <property type="match status" value="3"/>
</dbReference>
<evidence type="ECO:0000256" key="5">
    <source>
        <dbReference type="ARBA" id="ARBA00022525"/>
    </source>
</evidence>
<dbReference type="Pfam" id="PF13516">
    <property type="entry name" value="LRR_6"/>
    <property type="match status" value="1"/>
</dbReference>
<dbReference type="Pfam" id="PF00560">
    <property type="entry name" value="LRR_1"/>
    <property type="match status" value="1"/>
</dbReference>
<dbReference type="OMA" id="WWFQYLR"/>
<keyword evidence="6" id="KW-0272">Extracellular matrix</keyword>
<gene>
    <name evidence="16" type="primary">fmodb</name>
</gene>
<evidence type="ECO:0000256" key="14">
    <source>
        <dbReference type="SAM" id="SignalP"/>
    </source>
</evidence>
<feature type="chain" id="PRO_5045271313" description="Fibromodulin" evidence="14">
    <location>
        <begin position="19"/>
        <end position="349"/>
    </location>
</feature>
<comment type="subcellular location">
    <subcellularLocation>
        <location evidence="1">Secreted</location>
        <location evidence="1">Extracellular space</location>
        <location evidence="1">Extracellular matrix</location>
    </subcellularLocation>
</comment>
<dbReference type="OrthoDB" id="6359842at2759"/>
<evidence type="ECO:0000256" key="3">
    <source>
        <dbReference type="ARBA" id="ARBA00011226"/>
    </source>
</evidence>
<evidence type="ECO:0000259" key="15">
    <source>
        <dbReference type="SMART" id="SM00013"/>
    </source>
</evidence>
<evidence type="ECO:0000256" key="13">
    <source>
        <dbReference type="ARBA" id="ARBA00032216"/>
    </source>
</evidence>
<proteinExistence type="inferred from homology"/>
<dbReference type="InterPro" id="IPR000372">
    <property type="entry name" value="LRRNT"/>
</dbReference>
<sequence>MRAAGLLFMVCLVDLNLAQGVNQLQWLAQLRGRWRQPQALWANGQDQDCPLECDCPAKYPAAMYCHGRNLHHVPYVPSHIKYVYLQRNHITGIQDGVFDNATNLVWLVLFQNRLNSDKIGKNVFGKLRHLERLYLDHNELSRVPSNLPKSIKELRLGNNQISKIQAESFEGMTELASLQLHANVIEDVGGAFKGLKSLAVLDMRKNNLREMPKSLPESLHQLYLGSNKIESVPADFLSMHPKLQFLRLSSNMLTDEGIPSNVFNVSTLVELDLSHNKLERIPMLSRDLEYLYLEANRIKEFSLSSFCSVVDMTNFSKLRVLRLDANKISARDIPTEAVYCLRLAASINV</sequence>
<dbReference type="Proteomes" id="UP000694546">
    <property type="component" value="Chromosome 1"/>
</dbReference>
<evidence type="ECO:0000256" key="4">
    <source>
        <dbReference type="ARBA" id="ARBA00018230"/>
    </source>
</evidence>
<dbReference type="PROSITE" id="PS51450">
    <property type="entry name" value="LRR"/>
    <property type="match status" value="1"/>
</dbReference>
<dbReference type="InterPro" id="IPR003591">
    <property type="entry name" value="Leu-rich_rpt_typical-subtyp"/>
</dbReference>
<evidence type="ECO:0000256" key="12">
    <source>
        <dbReference type="ARBA" id="ARBA00025136"/>
    </source>
</evidence>
<evidence type="ECO:0000256" key="6">
    <source>
        <dbReference type="ARBA" id="ARBA00022530"/>
    </source>
</evidence>
<organism evidence="16 17">
    <name type="scientific">Gadus morhua</name>
    <name type="common">Atlantic cod</name>
    <dbReference type="NCBI Taxonomy" id="8049"/>
    <lineage>
        <taxon>Eukaryota</taxon>
        <taxon>Metazoa</taxon>
        <taxon>Chordata</taxon>
        <taxon>Craniata</taxon>
        <taxon>Vertebrata</taxon>
        <taxon>Euteleostomi</taxon>
        <taxon>Actinopterygii</taxon>
        <taxon>Neopterygii</taxon>
        <taxon>Teleostei</taxon>
        <taxon>Neoteleostei</taxon>
        <taxon>Acanthomorphata</taxon>
        <taxon>Zeiogadaria</taxon>
        <taxon>Gadariae</taxon>
        <taxon>Gadiformes</taxon>
        <taxon>Gadoidei</taxon>
        <taxon>Gadidae</taxon>
        <taxon>Gadus</taxon>
    </lineage>
</organism>
<evidence type="ECO:0000256" key="9">
    <source>
        <dbReference type="ARBA" id="ARBA00022737"/>
    </source>
</evidence>
<dbReference type="Pfam" id="PF13855">
    <property type="entry name" value="LRR_8"/>
    <property type="match status" value="2"/>
</dbReference>
<evidence type="ECO:0000256" key="8">
    <source>
        <dbReference type="ARBA" id="ARBA00022729"/>
    </source>
</evidence>
<dbReference type="Ensembl" id="ENSGMOT00000018365.2">
    <property type="protein sequence ID" value="ENSGMOP00000017925.2"/>
    <property type="gene ID" value="ENSGMOG00000016703.2"/>
</dbReference>
<reference evidence="16" key="2">
    <citation type="submission" date="2025-08" db="UniProtKB">
        <authorList>
            <consortium name="Ensembl"/>
        </authorList>
    </citation>
    <scope>IDENTIFICATION</scope>
</reference>
<dbReference type="SMART" id="SM00364">
    <property type="entry name" value="LRR_BAC"/>
    <property type="match status" value="5"/>
</dbReference>
<evidence type="ECO:0000313" key="17">
    <source>
        <dbReference type="Proteomes" id="UP000694546"/>
    </source>
</evidence>
<name>A0A8C4ZNV8_GADMO</name>
<feature type="signal peptide" evidence="14">
    <location>
        <begin position="1"/>
        <end position="18"/>
    </location>
</feature>
<evidence type="ECO:0000256" key="10">
    <source>
        <dbReference type="ARBA" id="ARBA00022974"/>
    </source>
</evidence>
<dbReference type="GO" id="GO:0005615">
    <property type="term" value="C:extracellular space"/>
    <property type="evidence" value="ECO:0007669"/>
    <property type="project" value="TreeGrafter"/>
</dbReference>
<comment type="similarity">
    <text evidence="2">Belongs to the small leucine-rich proteoglycan (SLRP) family. SLRP class II subfamily.</text>
</comment>
<reference evidence="16" key="3">
    <citation type="submission" date="2025-09" db="UniProtKB">
        <authorList>
            <consortium name="Ensembl"/>
        </authorList>
    </citation>
    <scope>IDENTIFICATION</scope>
</reference>
<protein>
    <recommendedName>
        <fullName evidence="4">Fibromodulin</fullName>
    </recommendedName>
    <alternativeName>
        <fullName evidence="13">Keratan sulfate proteoglycan fibromodulin</fullName>
    </alternativeName>
</protein>
<dbReference type="PANTHER" id="PTHR45712:SF4">
    <property type="entry name" value="FIBROMODULIN"/>
    <property type="match status" value="1"/>
</dbReference>
<dbReference type="GeneTree" id="ENSGT00940000157007"/>
<dbReference type="SMART" id="SM00369">
    <property type="entry name" value="LRR_TYP"/>
    <property type="match status" value="8"/>
</dbReference>
<keyword evidence="10" id="KW-0654">Proteoglycan</keyword>
<dbReference type="InterPro" id="IPR032675">
    <property type="entry name" value="LRR_dom_sf"/>
</dbReference>
<evidence type="ECO:0000256" key="7">
    <source>
        <dbReference type="ARBA" id="ARBA00022614"/>
    </source>
</evidence>
<dbReference type="InterPro" id="IPR050333">
    <property type="entry name" value="SLRP"/>
</dbReference>
<evidence type="ECO:0000256" key="1">
    <source>
        <dbReference type="ARBA" id="ARBA00004498"/>
    </source>
</evidence>
<keyword evidence="8 14" id="KW-0732">Signal</keyword>
<dbReference type="SMART" id="SM00013">
    <property type="entry name" value="LRRNT"/>
    <property type="match status" value="1"/>
</dbReference>
<keyword evidence="7" id="KW-0433">Leucine-rich repeat</keyword>
<comment type="function">
    <text evidence="12">Affects the rate of fibrils formation. May have a primary role in collagen fibrillogenesis.</text>
</comment>
<keyword evidence="9" id="KW-0677">Repeat</keyword>
<keyword evidence="5" id="KW-0964">Secreted</keyword>